<dbReference type="InterPro" id="IPR001029">
    <property type="entry name" value="Flagellin_N"/>
</dbReference>
<evidence type="ECO:0000313" key="7">
    <source>
        <dbReference type="EMBL" id="WWR37109.1"/>
    </source>
</evidence>
<dbReference type="NCBIfam" id="TIGR02550">
    <property type="entry name" value="flagell_flgL"/>
    <property type="match status" value="1"/>
</dbReference>
<dbReference type="InterPro" id="IPR013384">
    <property type="entry name" value="Flagell_FlgL"/>
</dbReference>
<dbReference type="PANTHER" id="PTHR42792:SF1">
    <property type="entry name" value="FLAGELLAR HOOK-ASSOCIATED PROTEIN 3"/>
    <property type="match status" value="1"/>
</dbReference>
<name>A0ABZ2H2R6_9PSED</name>
<gene>
    <name evidence="7" type="ORF">V6B39_19380</name>
</gene>
<feature type="domain" description="Flagellin N-terminal" evidence="6">
    <location>
        <begin position="3"/>
        <end position="140"/>
    </location>
</feature>
<keyword evidence="4" id="KW-0964">Secreted</keyword>
<comment type="subcellular location">
    <subcellularLocation>
        <location evidence="1">Bacterial flagellum</location>
    </subcellularLocation>
    <subcellularLocation>
        <location evidence="2">Secreted</location>
    </subcellularLocation>
</comment>
<dbReference type="Gene3D" id="1.20.1330.10">
    <property type="entry name" value="f41 fragment of flagellin, N-terminal domain"/>
    <property type="match status" value="2"/>
</dbReference>
<keyword evidence="8" id="KW-1185">Reference proteome</keyword>
<organism evidence="7 8">
    <name type="scientific">Pseudomonas bubulae</name>
    <dbReference type="NCBI Taxonomy" id="2316085"/>
    <lineage>
        <taxon>Bacteria</taxon>
        <taxon>Pseudomonadati</taxon>
        <taxon>Pseudomonadota</taxon>
        <taxon>Gammaproteobacteria</taxon>
        <taxon>Pseudomonadales</taxon>
        <taxon>Pseudomonadaceae</taxon>
        <taxon>Pseudomonas</taxon>
    </lineage>
</organism>
<keyword evidence="7" id="KW-0969">Cilium</keyword>
<keyword evidence="5" id="KW-0975">Bacterial flagellum</keyword>
<accession>A0ABZ2H2R6</accession>
<reference evidence="8" key="1">
    <citation type="submission" date="2024-02" db="EMBL/GenBank/DDBJ databases">
        <title>Exploring bacterial hosts of class 1 integrons in salad vegetable microbiomes with epicPCR.</title>
        <authorList>
            <person name="Qi Q."/>
            <person name="Ghaly T.M."/>
            <person name="Gillings M.R."/>
            <person name="Tetu S.G."/>
        </authorList>
    </citation>
    <scope>NUCLEOTIDE SEQUENCE [LARGE SCALE GENOMIC DNA]</scope>
    <source>
        <strain evidence="8">S2-2023-2</strain>
    </source>
</reference>
<keyword evidence="7" id="KW-0282">Flagellum</keyword>
<dbReference type="GeneID" id="89545455"/>
<dbReference type="NCBIfam" id="NF009361">
    <property type="entry name" value="PRK12717.1"/>
    <property type="match status" value="1"/>
</dbReference>
<comment type="similarity">
    <text evidence="3">Belongs to the bacterial flagellin family.</text>
</comment>
<evidence type="ECO:0000256" key="2">
    <source>
        <dbReference type="ARBA" id="ARBA00004613"/>
    </source>
</evidence>
<evidence type="ECO:0000313" key="8">
    <source>
        <dbReference type="Proteomes" id="UP001369248"/>
    </source>
</evidence>
<evidence type="ECO:0000256" key="4">
    <source>
        <dbReference type="ARBA" id="ARBA00022525"/>
    </source>
</evidence>
<evidence type="ECO:0000259" key="6">
    <source>
        <dbReference type="Pfam" id="PF00669"/>
    </source>
</evidence>
<dbReference type="Proteomes" id="UP001369248">
    <property type="component" value="Chromosome"/>
</dbReference>
<dbReference type="Pfam" id="PF00669">
    <property type="entry name" value="Flagellin_N"/>
    <property type="match status" value="1"/>
</dbReference>
<sequence length="531" mass="55698">MRISTSQFFESTSATYQNNFSSVIKTQSQIDSGVRIQTAADDPVGAARLLQLQQQKDMLAQYSTNMNSIKSSLGAQEAVLDSINNSLQKASELALQAGGGGVSDADRATIANELGSIEDQVFSLLNSKDASGNYMFSGSKSNTPPYARNNDGTYSYQGDDTQLNLKVSDTLSLASSDTAKSFMEGAINTGRTQTVFTPVTAADGTVSSNGGKVSVSAGLITSSPQFNKSFAEGQPYTLTFISRTQFKLTSSPDGADITSQVSGNGAFDPTKEGGQSISLHGVSFDLSMNLKDIPAADQDTEAAKYAFTLEAKPDSFNVSRTPSNPSTALITDSTVDDTKAYSDSFPSNGAVIKFTSDSEYEIYAQPITASSKLIASGTMAGDSITALGVRFDFSGARAAGDQFVVSGNNHQSQSALDTISQLRKALVIPTDKDPDAQKTQRDVINSAIGNLKNASAGVDSARGSIGARLKAVDIQADENISLGLANDSTTAAIGNTDMAGASIELAFQKAMLEASQLAFVKISQLSLFNQL</sequence>
<dbReference type="InterPro" id="IPR001492">
    <property type="entry name" value="Flagellin"/>
</dbReference>
<proteinExistence type="inferred from homology"/>
<dbReference type="EMBL" id="CP146072">
    <property type="protein sequence ID" value="WWR37109.1"/>
    <property type="molecule type" value="Genomic_DNA"/>
</dbReference>
<protein>
    <submittedName>
        <fullName evidence="7">Flagellar hook-associated protein 3</fullName>
    </submittedName>
</protein>
<dbReference type="SUPFAM" id="SSF64518">
    <property type="entry name" value="Phase 1 flagellin"/>
    <property type="match status" value="1"/>
</dbReference>
<evidence type="ECO:0000256" key="1">
    <source>
        <dbReference type="ARBA" id="ARBA00004365"/>
    </source>
</evidence>
<dbReference type="PANTHER" id="PTHR42792">
    <property type="entry name" value="FLAGELLIN"/>
    <property type="match status" value="1"/>
</dbReference>
<keyword evidence="7" id="KW-0966">Cell projection</keyword>
<evidence type="ECO:0000256" key="5">
    <source>
        <dbReference type="ARBA" id="ARBA00023143"/>
    </source>
</evidence>
<evidence type="ECO:0000256" key="3">
    <source>
        <dbReference type="ARBA" id="ARBA00005709"/>
    </source>
</evidence>
<dbReference type="RefSeq" id="WP_338660259.1">
    <property type="nucleotide sequence ID" value="NZ_CP146072.1"/>
</dbReference>